<keyword evidence="1" id="KW-0540">Nuclease</keyword>
<keyword evidence="13" id="KW-1185">Reference proteome</keyword>
<evidence type="ECO:0000256" key="4">
    <source>
        <dbReference type="ARBA" id="ARBA00022801"/>
    </source>
</evidence>
<dbReference type="GO" id="GO:0003887">
    <property type="term" value="F:DNA-directed DNA polymerase activity"/>
    <property type="evidence" value="ECO:0007669"/>
    <property type="project" value="UniProtKB-KW"/>
</dbReference>
<reference evidence="12 13" key="1">
    <citation type="submission" date="2024-09" db="EMBL/GenBank/DDBJ databases">
        <title>Chromosome-scale assembly of Riccia sorocarpa.</title>
        <authorList>
            <person name="Paukszto L."/>
        </authorList>
    </citation>
    <scope>NUCLEOTIDE SEQUENCE [LARGE SCALE GENOMIC DNA]</scope>
    <source>
        <strain evidence="12">LP-2024</strain>
        <tissue evidence="12">Aerial parts of the thallus</tissue>
    </source>
</reference>
<dbReference type="SUPFAM" id="SSF53098">
    <property type="entry name" value="Ribonuclease H-like"/>
    <property type="match status" value="1"/>
</dbReference>
<feature type="compositionally biased region" description="Low complexity" evidence="10">
    <location>
        <begin position="321"/>
        <end position="331"/>
    </location>
</feature>
<dbReference type="AlphaFoldDB" id="A0ABD3HP91"/>
<dbReference type="GO" id="GO:0003964">
    <property type="term" value="F:RNA-directed DNA polymerase activity"/>
    <property type="evidence" value="ECO:0007669"/>
    <property type="project" value="UniProtKB-KW"/>
</dbReference>
<evidence type="ECO:0000256" key="5">
    <source>
        <dbReference type="ARBA" id="ARBA00022842"/>
    </source>
</evidence>
<feature type="region of interest" description="Disordered" evidence="10">
    <location>
        <begin position="309"/>
        <end position="366"/>
    </location>
</feature>
<dbReference type="PROSITE" id="PS50994">
    <property type="entry name" value="INTEGRASE"/>
    <property type="match status" value="1"/>
</dbReference>
<proteinExistence type="predicted"/>
<gene>
    <name evidence="12" type="ORF">R1sor_006859</name>
</gene>
<comment type="caution">
    <text evidence="12">The sequence shown here is derived from an EMBL/GenBank/DDBJ whole genome shotgun (WGS) entry which is preliminary data.</text>
</comment>
<keyword evidence="7" id="KW-0695">RNA-directed DNA polymerase</keyword>
<dbReference type="InterPro" id="IPR025724">
    <property type="entry name" value="GAG-pre-integrase_dom"/>
</dbReference>
<keyword evidence="8" id="KW-0808">Transferase</keyword>
<keyword evidence="3" id="KW-0255">Endonuclease</keyword>
<dbReference type="Pfam" id="PF13976">
    <property type="entry name" value="gag_pre-integrs"/>
    <property type="match status" value="1"/>
</dbReference>
<dbReference type="InterPro" id="IPR036397">
    <property type="entry name" value="RNaseH_sf"/>
</dbReference>
<accession>A0ABD3HP91</accession>
<dbReference type="InterPro" id="IPR039537">
    <property type="entry name" value="Retrotran_Ty1/copia-like"/>
</dbReference>
<dbReference type="InterPro" id="IPR012337">
    <property type="entry name" value="RNaseH-like_sf"/>
</dbReference>
<dbReference type="InterPro" id="IPR001584">
    <property type="entry name" value="Integrase_cat-core"/>
</dbReference>
<protein>
    <recommendedName>
        <fullName evidence="11">Integrase catalytic domain-containing protein</fullName>
    </recommendedName>
</protein>
<evidence type="ECO:0000256" key="8">
    <source>
        <dbReference type="ARBA" id="ARBA00022932"/>
    </source>
</evidence>
<dbReference type="Pfam" id="PF00665">
    <property type="entry name" value="rve"/>
    <property type="match status" value="1"/>
</dbReference>
<keyword evidence="5" id="KW-0460">Magnesium</keyword>
<evidence type="ECO:0000256" key="6">
    <source>
        <dbReference type="ARBA" id="ARBA00022908"/>
    </source>
</evidence>
<dbReference type="GO" id="GO:0004519">
    <property type="term" value="F:endonuclease activity"/>
    <property type="evidence" value="ECO:0007669"/>
    <property type="project" value="UniProtKB-KW"/>
</dbReference>
<evidence type="ECO:0000256" key="3">
    <source>
        <dbReference type="ARBA" id="ARBA00022759"/>
    </source>
</evidence>
<organism evidence="12 13">
    <name type="scientific">Riccia sorocarpa</name>
    <dbReference type="NCBI Taxonomy" id="122646"/>
    <lineage>
        <taxon>Eukaryota</taxon>
        <taxon>Viridiplantae</taxon>
        <taxon>Streptophyta</taxon>
        <taxon>Embryophyta</taxon>
        <taxon>Marchantiophyta</taxon>
        <taxon>Marchantiopsida</taxon>
        <taxon>Marchantiidae</taxon>
        <taxon>Marchantiales</taxon>
        <taxon>Ricciaceae</taxon>
        <taxon>Riccia</taxon>
    </lineage>
</organism>
<evidence type="ECO:0000256" key="10">
    <source>
        <dbReference type="SAM" id="MobiDB-lite"/>
    </source>
</evidence>
<evidence type="ECO:0000259" key="11">
    <source>
        <dbReference type="PROSITE" id="PS50994"/>
    </source>
</evidence>
<keyword evidence="4" id="KW-0378">Hydrolase</keyword>
<keyword evidence="8" id="KW-0239">DNA-directed DNA polymerase</keyword>
<feature type="compositionally biased region" description="Low complexity" evidence="10">
    <location>
        <begin position="239"/>
        <end position="259"/>
    </location>
</feature>
<dbReference type="Proteomes" id="UP001633002">
    <property type="component" value="Unassembled WGS sequence"/>
</dbReference>
<feature type="domain" description="Integrase catalytic" evidence="11">
    <location>
        <begin position="74"/>
        <end position="249"/>
    </location>
</feature>
<feature type="region of interest" description="Disordered" evidence="10">
    <location>
        <begin position="235"/>
        <end position="268"/>
    </location>
</feature>
<dbReference type="GO" id="GO:0015074">
    <property type="term" value="P:DNA integration"/>
    <property type="evidence" value="ECO:0007669"/>
    <property type="project" value="UniProtKB-KW"/>
</dbReference>
<feature type="region of interest" description="Disordered" evidence="10">
    <location>
        <begin position="391"/>
        <end position="458"/>
    </location>
</feature>
<dbReference type="GO" id="GO:0006310">
    <property type="term" value="P:DNA recombination"/>
    <property type="evidence" value="ECO:0007669"/>
    <property type="project" value="UniProtKB-KW"/>
</dbReference>
<dbReference type="EMBL" id="JBJQOH010000003">
    <property type="protein sequence ID" value="KAL3693208.1"/>
    <property type="molecule type" value="Genomic_DNA"/>
</dbReference>
<dbReference type="PANTHER" id="PTHR42648">
    <property type="entry name" value="TRANSPOSASE, PUTATIVE-RELATED"/>
    <property type="match status" value="1"/>
</dbReference>
<evidence type="ECO:0000256" key="9">
    <source>
        <dbReference type="ARBA" id="ARBA00023172"/>
    </source>
</evidence>
<sequence length="458" mass="51515">MHCHHPTPSSQHKEKNTHLWHRRLGHISLQRLRQLLTSGAVDGVQLRGIPSHTCTTCILGKHAKKKFPKEATFRASRPIQLVHTDLSGRISFPTFSGYEYFMTFIDDYSRYAVVRLIRHKSDAFELFRRYHVWAERQTGQKLSMIRSDHGGEYLSGEFDTYLAEHGIQRQLTTTYTPQQNGVAERKNRTLFDAARCLRKVIFIEEEFLQTVPTSVSEIASEEELQCDPSFFACPSINVQTPQPQTTSSTPPVTSTQSAPQPAPQPVPQSIPPVIPLQAPTQTPTVILISQPILTSVSQSLIPRRRQTPLSITIPAPPPIQHPSSSSQPTTSKVIFPDQLPEEDNEEGSAPFQDLPPTSPSRYIDSHSGLELMPHLGMHALSPRSSRLTPIQHDQMRRHSGSSSTPDPTQFLEEPFPDSPPHQQQDPRRSARSNKGVPPPRAVEENYDPTVLLPRQRKP</sequence>
<keyword evidence="8" id="KW-0548">Nucleotidyltransferase</keyword>
<evidence type="ECO:0000256" key="1">
    <source>
        <dbReference type="ARBA" id="ARBA00022722"/>
    </source>
</evidence>
<dbReference type="GO" id="GO:0016787">
    <property type="term" value="F:hydrolase activity"/>
    <property type="evidence" value="ECO:0007669"/>
    <property type="project" value="UniProtKB-KW"/>
</dbReference>
<evidence type="ECO:0000313" key="13">
    <source>
        <dbReference type="Proteomes" id="UP001633002"/>
    </source>
</evidence>
<evidence type="ECO:0000313" key="12">
    <source>
        <dbReference type="EMBL" id="KAL3693208.1"/>
    </source>
</evidence>
<keyword evidence="9" id="KW-0233">DNA recombination</keyword>
<dbReference type="Gene3D" id="3.30.420.10">
    <property type="entry name" value="Ribonuclease H-like superfamily/Ribonuclease H"/>
    <property type="match status" value="1"/>
</dbReference>
<name>A0ABD3HP91_9MARC</name>
<dbReference type="PANTHER" id="PTHR42648:SF11">
    <property type="entry name" value="TRANSPOSON TY4-P GAG-POL POLYPROTEIN"/>
    <property type="match status" value="1"/>
</dbReference>
<keyword evidence="2" id="KW-0479">Metal-binding</keyword>
<evidence type="ECO:0000256" key="2">
    <source>
        <dbReference type="ARBA" id="ARBA00022723"/>
    </source>
</evidence>
<keyword evidence="6" id="KW-0229">DNA integration</keyword>
<dbReference type="GO" id="GO:0046872">
    <property type="term" value="F:metal ion binding"/>
    <property type="evidence" value="ECO:0007669"/>
    <property type="project" value="UniProtKB-KW"/>
</dbReference>
<evidence type="ECO:0000256" key="7">
    <source>
        <dbReference type="ARBA" id="ARBA00022918"/>
    </source>
</evidence>